<protein>
    <recommendedName>
        <fullName evidence="1">AB hydrolase-1 domain-containing protein</fullName>
    </recommendedName>
</protein>
<keyword evidence="3" id="KW-1185">Reference proteome</keyword>
<dbReference type="SUPFAM" id="SSF53474">
    <property type="entry name" value="alpha/beta-Hydrolases"/>
    <property type="match status" value="1"/>
</dbReference>
<feature type="domain" description="AB hydrolase-1" evidence="1">
    <location>
        <begin position="28"/>
        <end position="250"/>
    </location>
</feature>
<evidence type="ECO:0000313" key="3">
    <source>
        <dbReference type="Proteomes" id="UP001500979"/>
    </source>
</evidence>
<proteinExistence type="predicted"/>
<gene>
    <name evidence="2" type="ORF">GCM10010470_09870</name>
</gene>
<dbReference type="InterPro" id="IPR000073">
    <property type="entry name" value="AB_hydrolase_1"/>
</dbReference>
<evidence type="ECO:0000313" key="2">
    <source>
        <dbReference type="EMBL" id="GAA2778534.1"/>
    </source>
</evidence>
<reference evidence="2 3" key="1">
    <citation type="journal article" date="2019" name="Int. J. Syst. Evol. Microbiol.">
        <title>The Global Catalogue of Microorganisms (GCM) 10K type strain sequencing project: providing services to taxonomists for standard genome sequencing and annotation.</title>
        <authorList>
            <consortium name="The Broad Institute Genomics Platform"/>
            <consortium name="The Broad Institute Genome Sequencing Center for Infectious Disease"/>
            <person name="Wu L."/>
            <person name="Ma J."/>
        </authorList>
    </citation>
    <scope>NUCLEOTIDE SEQUENCE [LARGE SCALE GENOMIC DNA]</scope>
    <source>
        <strain evidence="2 3">JCM 9383</strain>
    </source>
</reference>
<dbReference type="EMBL" id="BAAAUX010000005">
    <property type="protein sequence ID" value="GAA2778534.1"/>
    <property type="molecule type" value="Genomic_DNA"/>
</dbReference>
<dbReference type="PANTHER" id="PTHR43433:SF5">
    <property type="entry name" value="AB HYDROLASE-1 DOMAIN-CONTAINING PROTEIN"/>
    <property type="match status" value="1"/>
</dbReference>
<dbReference type="PRINTS" id="PR00111">
    <property type="entry name" value="ABHYDROLASE"/>
</dbReference>
<organism evidence="2 3">
    <name type="scientific">Saccharopolyspora taberi</name>
    <dbReference type="NCBI Taxonomy" id="60895"/>
    <lineage>
        <taxon>Bacteria</taxon>
        <taxon>Bacillati</taxon>
        <taxon>Actinomycetota</taxon>
        <taxon>Actinomycetes</taxon>
        <taxon>Pseudonocardiales</taxon>
        <taxon>Pseudonocardiaceae</taxon>
        <taxon>Saccharopolyspora</taxon>
    </lineage>
</organism>
<evidence type="ECO:0000259" key="1">
    <source>
        <dbReference type="Pfam" id="PF00561"/>
    </source>
</evidence>
<sequence length="270" mass="28391">MIKDATIDDKALSRTGLDVLVRGSGPGLLLAHGAGGGIEGNYGLVLDDLARDHTAIGPHYPGAGRTPVADGPLQLDDLTDRLVDAAVEAGHEKFAVFGESLGTTLAVRAATRHPERVTALVLTAGFAVADPVLRLASRLIPGLTAAGDRRTAARFACMSCMTDEQLSRISAADLDELVEQTLATMPPGTPDHFDLCARVDVREDLARVAVPALVVVATGDRLVLPESQRRLAAGIPGARLVELPGAAHVLGESDRATWLRHVREFLSQQG</sequence>
<dbReference type="Gene3D" id="3.40.50.1820">
    <property type="entry name" value="alpha/beta hydrolase"/>
    <property type="match status" value="1"/>
</dbReference>
<name>A0ABN3V5S6_9PSEU</name>
<dbReference type="Proteomes" id="UP001500979">
    <property type="component" value="Unassembled WGS sequence"/>
</dbReference>
<dbReference type="InterPro" id="IPR050471">
    <property type="entry name" value="AB_hydrolase"/>
</dbReference>
<dbReference type="RefSeq" id="WP_344678184.1">
    <property type="nucleotide sequence ID" value="NZ_BAAAUX010000005.1"/>
</dbReference>
<dbReference type="PANTHER" id="PTHR43433">
    <property type="entry name" value="HYDROLASE, ALPHA/BETA FOLD FAMILY PROTEIN"/>
    <property type="match status" value="1"/>
</dbReference>
<dbReference type="Pfam" id="PF00561">
    <property type="entry name" value="Abhydrolase_1"/>
    <property type="match status" value="1"/>
</dbReference>
<comment type="caution">
    <text evidence="2">The sequence shown here is derived from an EMBL/GenBank/DDBJ whole genome shotgun (WGS) entry which is preliminary data.</text>
</comment>
<dbReference type="InterPro" id="IPR029058">
    <property type="entry name" value="AB_hydrolase_fold"/>
</dbReference>
<accession>A0ABN3V5S6</accession>